<keyword evidence="2" id="KW-1185">Reference proteome</keyword>
<accession>A0AB37UFI4</accession>
<protein>
    <submittedName>
        <fullName evidence="1">Uncharacterized protein</fullName>
    </submittedName>
</protein>
<evidence type="ECO:0000313" key="2">
    <source>
        <dbReference type="Proteomes" id="UP000282574"/>
    </source>
</evidence>
<sequence>MVQVILMAVAVASIFVRLAIETNMPTSMLQPTKLDRKSSLSEFSTQELAQALLERLSISPDEWHKLKSNRKARANEQAAAAIVFLLKDQPEEALPRLQQAVGWLDRSISAPPCPTHQKGVRSEE</sequence>
<reference evidence="1 2" key="1">
    <citation type="journal article" date="2019" name="Genome Biol. Evol.">
        <title>Day and night: Metabolic profiles and evolutionary relationships of six axenic non-marine cyanobacteria.</title>
        <authorList>
            <person name="Will S.E."/>
            <person name="Henke P."/>
            <person name="Boedeker C."/>
            <person name="Huang S."/>
            <person name="Brinkmann H."/>
            <person name="Rohde M."/>
            <person name="Jarek M."/>
            <person name="Friedl T."/>
            <person name="Seufert S."/>
            <person name="Schumacher M."/>
            <person name="Overmann J."/>
            <person name="Neumann-Schaal M."/>
            <person name="Petersen J."/>
        </authorList>
    </citation>
    <scope>NUCLEOTIDE SEQUENCE [LARGE SCALE GENOMIC DNA]</scope>
    <source>
        <strain evidence="1 2">SAG 39.79</strain>
    </source>
</reference>
<proteinExistence type="predicted"/>
<dbReference type="Pfam" id="PF20035">
    <property type="entry name" value="DUF6439"/>
    <property type="match status" value="1"/>
</dbReference>
<dbReference type="AlphaFoldDB" id="A0AB37UFI4"/>
<gene>
    <name evidence="1" type="ORF">DSM107010_43960</name>
</gene>
<dbReference type="EMBL" id="RSCK01000045">
    <property type="protein sequence ID" value="RUT09464.1"/>
    <property type="molecule type" value="Genomic_DNA"/>
</dbReference>
<evidence type="ECO:0000313" key="1">
    <source>
        <dbReference type="EMBL" id="RUT09464.1"/>
    </source>
</evidence>
<dbReference type="InterPro" id="IPR045511">
    <property type="entry name" value="DUF6439"/>
</dbReference>
<comment type="caution">
    <text evidence="1">The sequence shown here is derived from an EMBL/GenBank/DDBJ whole genome shotgun (WGS) entry which is preliminary data.</text>
</comment>
<name>A0AB37UFI4_9CYAN</name>
<organism evidence="1 2">
    <name type="scientific">Chroococcidiopsis cubana SAG 39.79</name>
    <dbReference type="NCBI Taxonomy" id="388085"/>
    <lineage>
        <taxon>Bacteria</taxon>
        <taxon>Bacillati</taxon>
        <taxon>Cyanobacteriota</taxon>
        <taxon>Cyanophyceae</taxon>
        <taxon>Chroococcidiopsidales</taxon>
        <taxon>Chroococcidiopsidaceae</taxon>
        <taxon>Chroococcidiopsis</taxon>
    </lineage>
</organism>
<dbReference type="Proteomes" id="UP000282574">
    <property type="component" value="Unassembled WGS sequence"/>
</dbReference>